<sequence length="328" mass="37973">MGGGWWERLIRILKDLLKRILGQAQLLYEEVLTILCDCEALVNSRPLTYVAESDQLVPIFPSSFLQDIKEWSTPDIDAIDHNSLNRRIKYRQNLQKDLRNRFRNEYLGLLVQRTKCRDTRKLAVGDVVLVGADNCKRINWPLGRVTDIIPGKDEIVRLVKIQTSHSKLLRSVQRVYPLEISSTSDFLPPMRVNRTVGIDSDDKETFSECERKVSRTVRKGSWFEESKLTIPEVLILTYLWVKKTPNEWIVDEMNVSEPTVVDCKSFCREVCVDMLVKDSKVKLRSVGMVVEIDESKFGERKYNRGKRVDGKWILVVLKEEAKGVFLRG</sequence>
<name>A0A4Y2UPM9_ARAVE</name>
<gene>
    <name evidence="2" type="ORF">AVEN_264049_1</name>
</gene>
<dbReference type="PANTHER" id="PTHR47331">
    <property type="entry name" value="PHD-TYPE DOMAIN-CONTAINING PROTEIN"/>
    <property type="match status" value="1"/>
</dbReference>
<reference evidence="2 3" key="1">
    <citation type="journal article" date="2019" name="Sci. Rep.">
        <title>Orb-weaving spider Araneus ventricosus genome elucidates the spidroin gene catalogue.</title>
        <authorList>
            <person name="Kono N."/>
            <person name="Nakamura H."/>
            <person name="Ohtoshi R."/>
            <person name="Moran D.A.P."/>
            <person name="Shinohara A."/>
            <person name="Yoshida Y."/>
            <person name="Fujiwara M."/>
            <person name="Mori M."/>
            <person name="Tomita M."/>
            <person name="Arakawa K."/>
        </authorList>
    </citation>
    <scope>NUCLEOTIDE SEQUENCE [LARGE SCALE GENOMIC DNA]</scope>
</reference>
<dbReference type="AlphaFoldDB" id="A0A4Y2UPM9"/>
<dbReference type="OrthoDB" id="6434609at2759"/>
<accession>A0A4Y2UPM9</accession>
<evidence type="ECO:0000313" key="2">
    <source>
        <dbReference type="EMBL" id="GBO14828.1"/>
    </source>
</evidence>
<evidence type="ECO:0000259" key="1">
    <source>
        <dbReference type="Pfam" id="PF18701"/>
    </source>
</evidence>
<evidence type="ECO:0000313" key="3">
    <source>
        <dbReference type="Proteomes" id="UP000499080"/>
    </source>
</evidence>
<keyword evidence="3" id="KW-1185">Reference proteome</keyword>
<dbReference type="EMBL" id="BGPR01038935">
    <property type="protein sequence ID" value="GBO14828.1"/>
    <property type="molecule type" value="Genomic_DNA"/>
</dbReference>
<dbReference type="Pfam" id="PF18701">
    <property type="entry name" value="DUF5641"/>
    <property type="match status" value="1"/>
</dbReference>
<feature type="domain" description="DUF5641" evidence="1">
    <location>
        <begin position="87"/>
        <end position="178"/>
    </location>
</feature>
<protein>
    <recommendedName>
        <fullName evidence="1">DUF5641 domain-containing protein</fullName>
    </recommendedName>
</protein>
<comment type="caution">
    <text evidence="2">The sequence shown here is derived from an EMBL/GenBank/DDBJ whole genome shotgun (WGS) entry which is preliminary data.</text>
</comment>
<proteinExistence type="predicted"/>
<organism evidence="2 3">
    <name type="scientific">Araneus ventricosus</name>
    <name type="common">Orbweaver spider</name>
    <name type="synonym">Epeira ventricosa</name>
    <dbReference type="NCBI Taxonomy" id="182803"/>
    <lineage>
        <taxon>Eukaryota</taxon>
        <taxon>Metazoa</taxon>
        <taxon>Ecdysozoa</taxon>
        <taxon>Arthropoda</taxon>
        <taxon>Chelicerata</taxon>
        <taxon>Arachnida</taxon>
        <taxon>Araneae</taxon>
        <taxon>Araneomorphae</taxon>
        <taxon>Entelegynae</taxon>
        <taxon>Araneoidea</taxon>
        <taxon>Araneidae</taxon>
        <taxon>Araneus</taxon>
    </lineage>
</organism>
<dbReference type="PANTHER" id="PTHR47331:SF1">
    <property type="entry name" value="GAG-LIKE PROTEIN"/>
    <property type="match status" value="1"/>
</dbReference>
<dbReference type="InterPro" id="IPR040676">
    <property type="entry name" value="DUF5641"/>
</dbReference>
<dbReference type="Proteomes" id="UP000499080">
    <property type="component" value="Unassembled WGS sequence"/>
</dbReference>